<gene>
    <name evidence="1" type="ORF">Y036_2589</name>
</gene>
<name>A0AA40J9T5_BURPE</name>
<proteinExistence type="predicted"/>
<accession>A0AA40J9T5</accession>
<evidence type="ECO:0000313" key="2">
    <source>
        <dbReference type="Proteomes" id="UP000030475"/>
    </source>
</evidence>
<dbReference type="Proteomes" id="UP000030475">
    <property type="component" value="Unassembled WGS sequence"/>
</dbReference>
<organism evidence="1 2">
    <name type="scientific">Burkholderia pseudomallei</name>
    <name type="common">Pseudomonas pseudomallei</name>
    <dbReference type="NCBI Taxonomy" id="28450"/>
    <lineage>
        <taxon>Bacteria</taxon>
        <taxon>Pseudomonadati</taxon>
        <taxon>Pseudomonadota</taxon>
        <taxon>Betaproteobacteria</taxon>
        <taxon>Burkholderiales</taxon>
        <taxon>Burkholderiaceae</taxon>
        <taxon>Burkholderia</taxon>
        <taxon>pseudomallei group</taxon>
    </lineage>
</organism>
<dbReference type="EMBL" id="JQIM01000010">
    <property type="protein sequence ID" value="KGX06434.1"/>
    <property type="molecule type" value="Genomic_DNA"/>
</dbReference>
<sequence length="141" mass="14534">MRAAADDAYAGEPGDAVHRRLAGPMRGFEAAHADGDGRGRSASAYAYAADIASKPERVQGADSRGADAGMRAWVSNASPDGGAARAGRIGGAVIRGRSISAAMRSGGIRRSARDFAAVFRPAAKTRAGCLLSSRPWATRYV</sequence>
<comment type="caution">
    <text evidence="1">The sequence shown here is derived from an EMBL/GenBank/DDBJ whole genome shotgun (WGS) entry which is preliminary data.</text>
</comment>
<evidence type="ECO:0000313" key="1">
    <source>
        <dbReference type="EMBL" id="KGX06434.1"/>
    </source>
</evidence>
<dbReference type="AlphaFoldDB" id="A0AA40J9T5"/>
<protein>
    <submittedName>
        <fullName evidence="1">Uncharacterized protein</fullName>
    </submittedName>
</protein>
<reference evidence="1 2" key="1">
    <citation type="submission" date="2014-08" db="EMBL/GenBank/DDBJ databases">
        <authorList>
            <person name="Bunnell A."/>
            <person name="Chain P.S."/>
            <person name="Chertkov O."/>
            <person name="Currie B.J."/>
            <person name="Daligault H.E."/>
            <person name="Davenport K.W."/>
            <person name="Davis C."/>
            <person name="Gleasner C.D."/>
            <person name="Johnson S.L."/>
            <person name="Kaestli M."/>
            <person name="Koren S."/>
            <person name="Kunde Y.A."/>
            <person name="Mayo M."/>
            <person name="McMurry K.K."/>
            <person name="Price E.P."/>
            <person name="Reitenga K.G."/>
            <person name="Robison R."/>
            <person name="Rosovitz M.J."/>
            <person name="Sarovich D.S."/>
            <person name="Teshima H."/>
        </authorList>
    </citation>
    <scope>NUCLEOTIDE SEQUENCE [LARGE SCALE GENOMIC DNA]</scope>
    <source>
        <strain evidence="1 2">MSHR44</strain>
    </source>
</reference>